<dbReference type="WBParaSite" id="EN70_7397">
    <property type="protein sequence ID" value="EN70_7397"/>
    <property type="gene ID" value="EN70_7397"/>
</dbReference>
<organism evidence="1 2">
    <name type="scientific">Loa loa</name>
    <name type="common">Eye worm</name>
    <name type="synonym">Filaria loa</name>
    <dbReference type="NCBI Taxonomy" id="7209"/>
    <lineage>
        <taxon>Eukaryota</taxon>
        <taxon>Metazoa</taxon>
        <taxon>Ecdysozoa</taxon>
        <taxon>Nematoda</taxon>
        <taxon>Chromadorea</taxon>
        <taxon>Rhabditida</taxon>
        <taxon>Spirurina</taxon>
        <taxon>Spiruromorpha</taxon>
        <taxon>Filarioidea</taxon>
        <taxon>Onchocercidae</taxon>
        <taxon>Loa</taxon>
    </lineage>
</organism>
<sequence length="170" mass="20448">MYDYMRTYNKNQINAVTKVNNQIKKESDTKRSVLQENEKEIDNANGEEEVITSFNDLQQARCHWIQLAKLDLQLKVIQLTIAYVVEKFEPMRQLWTFGKNYQKEKLYNDQRFHDYCNCFQTALKMIMESVDEPRDMCKLIRNIGARHFFYNVYEPHTEEMTKLLIRSDSQ</sequence>
<dbReference type="GO" id="GO:0020037">
    <property type="term" value="F:heme binding"/>
    <property type="evidence" value="ECO:0007669"/>
    <property type="project" value="InterPro"/>
</dbReference>
<dbReference type="CDD" id="cd01040">
    <property type="entry name" value="Mb-like"/>
    <property type="match status" value="1"/>
</dbReference>
<keyword evidence="1" id="KW-1185">Reference proteome</keyword>
<reference evidence="1" key="1">
    <citation type="submission" date="2012-04" db="EMBL/GenBank/DDBJ databases">
        <title>The Genome Sequence of Loa loa.</title>
        <authorList>
            <consortium name="The Broad Institute Genome Sequencing Platform"/>
            <consortium name="Broad Institute Genome Sequencing Center for Infectious Disease"/>
            <person name="Nutman T.B."/>
            <person name="Fink D.L."/>
            <person name="Russ C."/>
            <person name="Young S."/>
            <person name="Zeng Q."/>
            <person name="Gargeya S."/>
            <person name="Alvarado L."/>
            <person name="Berlin A."/>
            <person name="Chapman S.B."/>
            <person name="Chen Z."/>
            <person name="Freedman E."/>
            <person name="Gellesch M."/>
            <person name="Goldberg J."/>
            <person name="Griggs A."/>
            <person name="Gujja S."/>
            <person name="Heilman E.R."/>
            <person name="Heiman D."/>
            <person name="Howarth C."/>
            <person name="Mehta T."/>
            <person name="Neiman D."/>
            <person name="Pearson M."/>
            <person name="Roberts A."/>
            <person name="Saif S."/>
            <person name="Shea T."/>
            <person name="Shenoy N."/>
            <person name="Sisk P."/>
            <person name="Stolte C."/>
            <person name="Sykes S."/>
            <person name="White J."/>
            <person name="Yandava C."/>
            <person name="Haas B."/>
            <person name="Henn M.R."/>
            <person name="Nusbaum C."/>
            <person name="Birren B."/>
        </authorList>
    </citation>
    <scope>NUCLEOTIDE SEQUENCE [LARGE SCALE GENOMIC DNA]</scope>
</reference>
<dbReference type="AlphaFoldDB" id="A0A1I7VXL8"/>
<dbReference type="GO" id="GO:0019825">
    <property type="term" value="F:oxygen binding"/>
    <property type="evidence" value="ECO:0007669"/>
    <property type="project" value="InterPro"/>
</dbReference>
<evidence type="ECO:0000313" key="1">
    <source>
        <dbReference type="Proteomes" id="UP000095285"/>
    </source>
</evidence>
<dbReference type="InterPro" id="IPR044399">
    <property type="entry name" value="Mb-like_M"/>
</dbReference>
<protein>
    <submittedName>
        <fullName evidence="2">GLOBIN domain-containing protein</fullName>
    </submittedName>
</protein>
<dbReference type="Gene3D" id="1.10.490.10">
    <property type="entry name" value="Globins"/>
    <property type="match status" value="1"/>
</dbReference>
<accession>A0A1I7VXL8</accession>
<dbReference type="Proteomes" id="UP000095285">
    <property type="component" value="Unassembled WGS sequence"/>
</dbReference>
<reference evidence="2" key="2">
    <citation type="submission" date="2016-11" db="UniProtKB">
        <authorList>
            <consortium name="WormBaseParasite"/>
        </authorList>
    </citation>
    <scope>IDENTIFICATION</scope>
</reference>
<name>A0A1I7VXL8_LOALO</name>
<dbReference type="InterPro" id="IPR012292">
    <property type="entry name" value="Globin/Proto"/>
</dbReference>
<evidence type="ECO:0000313" key="2">
    <source>
        <dbReference type="WBParaSite" id="EN70_7397"/>
    </source>
</evidence>
<proteinExistence type="predicted"/>
<dbReference type="InterPro" id="IPR009050">
    <property type="entry name" value="Globin-like_sf"/>
</dbReference>
<dbReference type="SUPFAM" id="SSF46458">
    <property type="entry name" value="Globin-like"/>
    <property type="match status" value="1"/>
</dbReference>